<reference evidence="1" key="1">
    <citation type="submission" date="2022-08" db="EMBL/GenBank/DDBJ databases">
        <authorList>
            <person name="Gutierrez-Valencia J."/>
        </authorList>
    </citation>
    <scope>NUCLEOTIDE SEQUENCE</scope>
</reference>
<comment type="caution">
    <text evidence="1">The sequence shown here is derived from an EMBL/GenBank/DDBJ whole genome shotgun (WGS) entry which is preliminary data.</text>
</comment>
<accession>A0AAV0RTU7</accession>
<evidence type="ECO:0000313" key="2">
    <source>
        <dbReference type="Proteomes" id="UP001154282"/>
    </source>
</evidence>
<dbReference type="AlphaFoldDB" id="A0AAV0RTU7"/>
<protein>
    <submittedName>
        <fullName evidence="1">Uncharacterized protein</fullName>
    </submittedName>
</protein>
<dbReference type="Proteomes" id="UP001154282">
    <property type="component" value="Unassembled WGS sequence"/>
</dbReference>
<proteinExistence type="predicted"/>
<organism evidence="1 2">
    <name type="scientific">Linum tenue</name>
    <dbReference type="NCBI Taxonomy" id="586396"/>
    <lineage>
        <taxon>Eukaryota</taxon>
        <taxon>Viridiplantae</taxon>
        <taxon>Streptophyta</taxon>
        <taxon>Embryophyta</taxon>
        <taxon>Tracheophyta</taxon>
        <taxon>Spermatophyta</taxon>
        <taxon>Magnoliopsida</taxon>
        <taxon>eudicotyledons</taxon>
        <taxon>Gunneridae</taxon>
        <taxon>Pentapetalae</taxon>
        <taxon>rosids</taxon>
        <taxon>fabids</taxon>
        <taxon>Malpighiales</taxon>
        <taxon>Linaceae</taxon>
        <taxon>Linum</taxon>
    </lineage>
</organism>
<gene>
    <name evidence="1" type="ORF">LITE_LOCUS49903</name>
</gene>
<dbReference type="EMBL" id="CAMGYJ010000011">
    <property type="protein sequence ID" value="CAI0561029.1"/>
    <property type="molecule type" value="Genomic_DNA"/>
</dbReference>
<evidence type="ECO:0000313" key="1">
    <source>
        <dbReference type="EMBL" id="CAI0561029.1"/>
    </source>
</evidence>
<sequence length="111" mass="12537">MCTNRKTSLILILSPFDGRAFLLVNRHSPYPPSFSTIFDGTHQAAPMALSYISDANYSTGSQLLLDSGRLRWVRTRFSVLRQLPSKPFLGCNPKSTILTLIIVRTPKFLFF</sequence>
<keyword evidence="2" id="KW-1185">Reference proteome</keyword>
<name>A0AAV0RTU7_9ROSI</name>